<name>A0A811V2K1_CERCA</name>
<dbReference type="EMBL" id="CAJHJT010000034">
    <property type="protein sequence ID" value="CAD7005699.1"/>
    <property type="molecule type" value="Genomic_DNA"/>
</dbReference>
<reference evidence="1" key="1">
    <citation type="submission" date="2020-11" db="EMBL/GenBank/DDBJ databases">
        <authorList>
            <person name="Whitehead M."/>
        </authorList>
    </citation>
    <scope>NUCLEOTIDE SEQUENCE</scope>
    <source>
        <strain evidence="1">EGII</strain>
    </source>
</reference>
<evidence type="ECO:0000313" key="1">
    <source>
        <dbReference type="EMBL" id="CAD7005699.1"/>
    </source>
</evidence>
<comment type="caution">
    <text evidence="1">The sequence shown here is derived from an EMBL/GenBank/DDBJ whole genome shotgun (WGS) entry which is preliminary data.</text>
</comment>
<organism evidence="1 2">
    <name type="scientific">Ceratitis capitata</name>
    <name type="common">Mediterranean fruit fly</name>
    <name type="synonym">Tephritis capitata</name>
    <dbReference type="NCBI Taxonomy" id="7213"/>
    <lineage>
        <taxon>Eukaryota</taxon>
        <taxon>Metazoa</taxon>
        <taxon>Ecdysozoa</taxon>
        <taxon>Arthropoda</taxon>
        <taxon>Hexapoda</taxon>
        <taxon>Insecta</taxon>
        <taxon>Pterygota</taxon>
        <taxon>Neoptera</taxon>
        <taxon>Endopterygota</taxon>
        <taxon>Diptera</taxon>
        <taxon>Brachycera</taxon>
        <taxon>Muscomorpha</taxon>
        <taxon>Tephritoidea</taxon>
        <taxon>Tephritidae</taxon>
        <taxon>Ceratitis</taxon>
        <taxon>Ceratitis</taxon>
    </lineage>
</organism>
<proteinExistence type="predicted"/>
<keyword evidence="2" id="KW-1185">Reference proteome</keyword>
<sequence>MNYVKRKSTSNTKTKIYNEMRMKAETEGKIGEKNFFHCFLTTLPPSNASKKIATAKNANAILHYKNKNNNKKLIFTIFTIIHKTLREMHVNFACEKFIEYQLM</sequence>
<accession>A0A811V2K1</accession>
<dbReference type="Proteomes" id="UP000606786">
    <property type="component" value="Unassembled WGS sequence"/>
</dbReference>
<gene>
    <name evidence="1" type="ORF">CCAP1982_LOCUS14051</name>
</gene>
<evidence type="ECO:0000313" key="2">
    <source>
        <dbReference type="Proteomes" id="UP000606786"/>
    </source>
</evidence>
<dbReference type="AlphaFoldDB" id="A0A811V2K1"/>
<protein>
    <submittedName>
        <fullName evidence="1">(Mediterranean fruit fly) hypothetical protein</fullName>
    </submittedName>
</protein>